<protein>
    <submittedName>
        <fullName evidence="8">Peptidase M48</fullName>
    </submittedName>
</protein>
<evidence type="ECO:0000256" key="4">
    <source>
        <dbReference type="ARBA" id="ARBA00022833"/>
    </source>
</evidence>
<dbReference type="Gene3D" id="3.30.2010.10">
    <property type="entry name" value="Metalloproteases ('zincins'), catalytic domain"/>
    <property type="match status" value="1"/>
</dbReference>
<accession>A0A444MFA6</accession>
<dbReference type="InterPro" id="IPR051156">
    <property type="entry name" value="Mito/Outer_Membr_Metalloprot"/>
</dbReference>
<dbReference type="GO" id="GO:0046872">
    <property type="term" value="F:metal ion binding"/>
    <property type="evidence" value="ECO:0007669"/>
    <property type="project" value="UniProtKB-KW"/>
</dbReference>
<dbReference type="InterPro" id="IPR001915">
    <property type="entry name" value="Peptidase_M48"/>
</dbReference>
<dbReference type="CDD" id="cd07324">
    <property type="entry name" value="M48C_Oma1-like"/>
    <property type="match status" value="1"/>
</dbReference>
<comment type="cofactor">
    <cofactor evidence="6">
        <name>Zn(2+)</name>
        <dbReference type="ChEBI" id="CHEBI:29105"/>
    </cofactor>
    <text evidence="6">Binds 1 zinc ion per subunit.</text>
</comment>
<dbReference type="PANTHER" id="PTHR22726">
    <property type="entry name" value="METALLOENDOPEPTIDASE OMA1"/>
    <property type="match status" value="1"/>
</dbReference>
<keyword evidence="4 6" id="KW-0862">Zinc</keyword>
<comment type="similarity">
    <text evidence="6">Belongs to the peptidase M48 family.</text>
</comment>
<evidence type="ECO:0000256" key="5">
    <source>
        <dbReference type="ARBA" id="ARBA00023049"/>
    </source>
</evidence>
<name>A0A444MFA6_9RHOB</name>
<evidence type="ECO:0000313" key="9">
    <source>
        <dbReference type="Proteomes" id="UP000287168"/>
    </source>
</evidence>
<feature type="domain" description="Peptidase M48" evidence="7">
    <location>
        <begin position="131"/>
        <end position="278"/>
    </location>
</feature>
<dbReference type="AlphaFoldDB" id="A0A444MFA6"/>
<keyword evidence="5 6" id="KW-0482">Metalloprotease</keyword>
<evidence type="ECO:0000256" key="6">
    <source>
        <dbReference type="RuleBase" id="RU003983"/>
    </source>
</evidence>
<evidence type="ECO:0000256" key="3">
    <source>
        <dbReference type="ARBA" id="ARBA00022801"/>
    </source>
</evidence>
<evidence type="ECO:0000256" key="2">
    <source>
        <dbReference type="ARBA" id="ARBA00022723"/>
    </source>
</evidence>
<dbReference type="Pfam" id="PF01435">
    <property type="entry name" value="Peptidase_M48"/>
    <property type="match status" value="1"/>
</dbReference>
<proteinExistence type="inferred from homology"/>
<keyword evidence="1 6" id="KW-0645">Protease</keyword>
<keyword evidence="2" id="KW-0479">Metal-binding</keyword>
<dbReference type="Proteomes" id="UP000287168">
    <property type="component" value="Unassembled WGS sequence"/>
</dbReference>
<sequence>MGRRLRQNGEERNPAHIRATPTWGAFFQGAGAANFSAAFLSAGPLVLRLLPALTAAALLLAACAAPLPPTAGPRALPQRGAPINTAVMASPAQSFSAVLASVEPVAEAVCREKRPDLNCDFLILVDTDPGKAPNAFHRLDSQTGRPVIGFTATLIAEARSADELAFVLGHEAGHHLAGHLPRQQRSAVAGAVLAGTLAALSGAGTEALEQPTRIGATVGARSYSKDYELEADAIGTLIAWRAGFDPERGAAFFTRLPDPGNRFLGSHPPNAARIQTVLATMAAIRQGRIR</sequence>
<dbReference type="GO" id="GO:0051603">
    <property type="term" value="P:proteolysis involved in protein catabolic process"/>
    <property type="evidence" value="ECO:0007669"/>
    <property type="project" value="TreeGrafter"/>
</dbReference>
<dbReference type="GO" id="GO:0016020">
    <property type="term" value="C:membrane"/>
    <property type="evidence" value="ECO:0007669"/>
    <property type="project" value="TreeGrafter"/>
</dbReference>
<organism evidence="8 9">
    <name type="scientific">Falsigemmobacter intermedius</name>
    <dbReference type="NCBI Taxonomy" id="1553448"/>
    <lineage>
        <taxon>Bacteria</taxon>
        <taxon>Pseudomonadati</taxon>
        <taxon>Pseudomonadota</taxon>
        <taxon>Alphaproteobacteria</taxon>
        <taxon>Rhodobacterales</taxon>
        <taxon>Paracoccaceae</taxon>
        <taxon>Falsigemmobacter</taxon>
    </lineage>
</organism>
<dbReference type="OrthoDB" id="7338723at2"/>
<gene>
    <name evidence="8" type="ORF">EP867_03475</name>
</gene>
<evidence type="ECO:0000256" key="1">
    <source>
        <dbReference type="ARBA" id="ARBA00022670"/>
    </source>
</evidence>
<keyword evidence="9" id="KW-1185">Reference proteome</keyword>
<dbReference type="GO" id="GO:0004222">
    <property type="term" value="F:metalloendopeptidase activity"/>
    <property type="evidence" value="ECO:0007669"/>
    <property type="project" value="InterPro"/>
</dbReference>
<keyword evidence="3 6" id="KW-0378">Hydrolase</keyword>
<evidence type="ECO:0000259" key="7">
    <source>
        <dbReference type="Pfam" id="PF01435"/>
    </source>
</evidence>
<evidence type="ECO:0000313" key="8">
    <source>
        <dbReference type="EMBL" id="RWY43656.1"/>
    </source>
</evidence>
<dbReference type="PANTHER" id="PTHR22726:SF1">
    <property type="entry name" value="METALLOENDOPEPTIDASE OMA1, MITOCHONDRIAL"/>
    <property type="match status" value="1"/>
</dbReference>
<comment type="caution">
    <text evidence="8">The sequence shown here is derived from an EMBL/GenBank/DDBJ whole genome shotgun (WGS) entry which is preliminary data.</text>
</comment>
<dbReference type="EMBL" id="SBLC01000004">
    <property type="protein sequence ID" value="RWY43656.1"/>
    <property type="molecule type" value="Genomic_DNA"/>
</dbReference>
<reference evidence="8 9" key="1">
    <citation type="journal article" date="2015" name="Int. J. Syst. Evol. Microbiol.">
        <title>Gemmobacter intermedius sp. nov., isolated from a white stork (Ciconia ciconia).</title>
        <authorList>
            <person name="Kampfer P."/>
            <person name="Jerzak L."/>
            <person name="Wilharm G."/>
            <person name="Golke J."/>
            <person name="Busse H.J."/>
            <person name="Glaeser S.P."/>
        </authorList>
    </citation>
    <scope>NUCLEOTIDE SEQUENCE [LARGE SCALE GENOMIC DNA]</scope>
    <source>
        <strain evidence="8 9">119/4</strain>
    </source>
</reference>